<protein>
    <recommendedName>
        <fullName evidence="3">HMG box domain-containing protein</fullName>
    </recommendedName>
</protein>
<feature type="region of interest" description="Disordered" evidence="2">
    <location>
        <begin position="313"/>
        <end position="337"/>
    </location>
</feature>
<sequence length="337" mass="38146">MFVASLHRVVARRALPSGLNSIAARRLVLARRAFSGSSWLRDPTTATAKKEPATKKATKKATASSSAKAKAKAKPAAKKKKAPAKAKKAAAAPKKKKKKAAPVKKKKKPTRKPRKPLTPEQREKIKLRYLKMVSLYKGPDTRAPQPWPLYVAENISTVSNPDRRVKLNDLFARYSKLPAAEKQSLEARANANREWNKREAVRWAKSYPIEVIYLANIARRRLIRITNKVRNYIHDDRQPKRPAGAMARFVRDRHDKTSGADQREVLKNVVNVWKGMSEAEKKPWLDQAEAEKARCKGQFDNFLAKAKQYWFNNKPKRRPTVPKIHSPSVTAKAKQAA</sequence>
<dbReference type="CDD" id="cd00084">
    <property type="entry name" value="HMG-box_SF"/>
    <property type="match status" value="1"/>
</dbReference>
<dbReference type="InterPro" id="IPR036910">
    <property type="entry name" value="HMG_box_dom_sf"/>
</dbReference>
<dbReference type="EMBL" id="LKCN02000023">
    <property type="protein sequence ID" value="RCI07815.1"/>
    <property type="molecule type" value="Genomic_DNA"/>
</dbReference>
<dbReference type="OrthoDB" id="1919336at2759"/>
<dbReference type="AlphaFoldDB" id="A0A367L058"/>
<feature type="region of interest" description="Disordered" evidence="2">
    <location>
        <begin position="40"/>
        <end position="123"/>
    </location>
</feature>
<gene>
    <name evidence="4" type="ORF">L249_5793</name>
</gene>
<feature type="DNA-binding region" description="HMG box" evidence="1">
    <location>
        <begin position="239"/>
        <end position="303"/>
    </location>
</feature>
<feature type="compositionally biased region" description="Basic residues" evidence="2">
    <location>
        <begin position="69"/>
        <end position="115"/>
    </location>
</feature>
<feature type="domain" description="HMG box" evidence="3">
    <location>
        <begin position="239"/>
        <end position="303"/>
    </location>
</feature>
<dbReference type="SUPFAM" id="SSF47095">
    <property type="entry name" value="HMG-box"/>
    <property type="match status" value="1"/>
</dbReference>
<evidence type="ECO:0000313" key="5">
    <source>
        <dbReference type="Proteomes" id="UP000253664"/>
    </source>
</evidence>
<evidence type="ECO:0000256" key="2">
    <source>
        <dbReference type="SAM" id="MobiDB-lite"/>
    </source>
</evidence>
<dbReference type="GO" id="GO:0005634">
    <property type="term" value="C:nucleus"/>
    <property type="evidence" value="ECO:0007669"/>
    <property type="project" value="UniProtKB-UniRule"/>
</dbReference>
<keyword evidence="5" id="KW-1185">Reference proteome</keyword>
<dbReference type="Gene3D" id="1.10.30.10">
    <property type="entry name" value="High mobility group box domain"/>
    <property type="match status" value="1"/>
</dbReference>
<reference evidence="4 5" key="1">
    <citation type="journal article" date="2015" name="BMC Genomics">
        <title>Insights from the genome of Ophiocordyceps polyrhachis-furcata to pathogenicity and host specificity in insect fungi.</title>
        <authorList>
            <person name="Wichadakul D."/>
            <person name="Kobmoo N."/>
            <person name="Ingsriswang S."/>
            <person name="Tangphatsornruang S."/>
            <person name="Chantasingh D."/>
            <person name="Luangsa-ard J.J."/>
            <person name="Eurwilaichitr L."/>
        </authorList>
    </citation>
    <scope>NUCLEOTIDE SEQUENCE [LARGE SCALE GENOMIC DNA]</scope>
    <source>
        <strain evidence="4 5">BCC 54312</strain>
    </source>
</reference>
<dbReference type="GO" id="GO:0003677">
    <property type="term" value="F:DNA binding"/>
    <property type="evidence" value="ECO:0007669"/>
    <property type="project" value="UniProtKB-UniRule"/>
</dbReference>
<dbReference type="STRING" id="1330021.A0A367L058"/>
<evidence type="ECO:0000256" key="1">
    <source>
        <dbReference type="PROSITE-ProRule" id="PRU00267"/>
    </source>
</evidence>
<name>A0A367L058_9HYPO</name>
<evidence type="ECO:0000259" key="3">
    <source>
        <dbReference type="PROSITE" id="PS50118"/>
    </source>
</evidence>
<dbReference type="SMART" id="SM00398">
    <property type="entry name" value="HMG"/>
    <property type="match status" value="1"/>
</dbReference>
<organism evidence="4 5">
    <name type="scientific">Ophiocordyceps polyrhachis-furcata BCC 54312</name>
    <dbReference type="NCBI Taxonomy" id="1330021"/>
    <lineage>
        <taxon>Eukaryota</taxon>
        <taxon>Fungi</taxon>
        <taxon>Dikarya</taxon>
        <taxon>Ascomycota</taxon>
        <taxon>Pezizomycotina</taxon>
        <taxon>Sordariomycetes</taxon>
        <taxon>Hypocreomycetidae</taxon>
        <taxon>Hypocreales</taxon>
        <taxon>Ophiocordycipitaceae</taxon>
        <taxon>Ophiocordyceps</taxon>
    </lineage>
</organism>
<keyword evidence="1" id="KW-0238">DNA-binding</keyword>
<dbReference type="Proteomes" id="UP000253664">
    <property type="component" value="Unassembled WGS sequence"/>
</dbReference>
<proteinExistence type="predicted"/>
<dbReference type="PROSITE" id="PS50118">
    <property type="entry name" value="HMG_BOX_2"/>
    <property type="match status" value="1"/>
</dbReference>
<accession>A0A367L058</accession>
<dbReference type="InterPro" id="IPR009071">
    <property type="entry name" value="HMG_box_dom"/>
</dbReference>
<evidence type="ECO:0000313" key="4">
    <source>
        <dbReference type="EMBL" id="RCI07815.1"/>
    </source>
</evidence>
<comment type="caution">
    <text evidence="4">The sequence shown here is derived from an EMBL/GenBank/DDBJ whole genome shotgun (WGS) entry which is preliminary data.</text>
</comment>
<keyword evidence="1" id="KW-0539">Nucleus</keyword>